<proteinExistence type="inferred from homology"/>
<dbReference type="Pfam" id="PF01297">
    <property type="entry name" value="ZnuA"/>
    <property type="match status" value="1"/>
</dbReference>
<evidence type="ECO:0000256" key="3">
    <source>
        <dbReference type="ARBA" id="ARBA00022729"/>
    </source>
</evidence>
<name>A0ABN5PS15_9ACTO</name>
<dbReference type="PANTHER" id="PTHR42953:SF3">
    <property type="entry name" value="HIGH-AFFINITY ZINC UPTAKE SYSTEM PROTEIN ZNUA"/>
    <property type="match status" value="1"/>
</dbReference>
<dbReference type="SUPFAM" id="SSF53807">
    <property type="entry name" value="Helical backbone' metal receptor"/>
    <property type="match status" value="1"/>
</dbReference>
<dbReference type="Proteomes" id="UP000273001">
    <property type="component" value="Chromosome"/>
</dbReference>
<evidence type="ECO:0000256" key="2">
    <source>
        <dbReference type="ARBA" id="ARBA00022448"/>
    </source>
</evidence>
<comment type="similarity">
    <text evidence="1">Belongs to the bacterial solute-binding protein 9 family.</text>
</comment>
<evidence type="ECO:0000256" key="4">
    <source>
        <dbReference type="SAM" id="MobiDB-lite"/>
    </source>
</evidence>
<protein>
    <submittedName>
        <fullName evidence="5">Zinc ABC transporter substrate-binding protein</fullName>
    </submittedName>
</protein>
<dbReference type="RefSeq" id="WP_120204586.1">
    <property type="nucleotide sequence ID" value="NZ_CP032514.1"/>
</dbReference>
<feature type="compositionally biased region" description="Acidic residues" evidence="4">
    <location>
        <begin position="178"/>
        <end position="190"/>
    </location>
</feature>
<keyword evidence="3" id="KW-0732">Signal</keyword>
<feature type="region of interest" description="Disordered" evidence="4">
    <location>
        <begin position="1"/>
        <end position="39"/>
    </location>
</feature>
<keyword evidence="2" id="KW-0813">Transport</keyword>
<dbReference type="PANTHER" id="PTHR42953">
    <property type="entry name" value="HIGH-AFFINITY ZINC UPTAKE SYSTEM PROTEIN ZNUA-RELATED"/>
    <property type="match status" value="1"/>
</dbReference>
<dbReference type="InterPro" id="IPR050492">
    <property type="entry name" value="Bact_metal-bind_prot9"/>
</dbReference>
<feature type="region of interest" description="Disordered" evidence="4">
    <location>
        <begin position="172"/>
        <end position="208"/>
    </location>
</feature>
<keyword evidence="6" id="KW-1185">Reference proteome</keyword>
<evidence type="ECO:0000313" key="6">
    <source>
        <dbReference type="Proteomes" id="UP000273001"/>
    </source>
</evidence>
<dbReference type="EMBL" id="CP032514">
    <property type="protein sequence ID" value="AYD89912.1"/>
    <property type="molecule type" value="Genomic_DNA"/>
</dbReference>
<reference evidence="5 6" key="1">
    <citation type="submission" date="2018-09" db="EMBL/GenBank/DDBJ databases">
        <authorList>
            <person name="Li J."/>
        </authorList>
    </citation>
    <scope>NUCLEOTIDE SEQUENCE [LARGE SCALE GENOMIC DNA]</scope>
    <source>
        <strain evidence="5 6">2129</strain>
    </source>
</reference>
<sequence>MKSQTEPASPASRTLRDDAHAPASIQDRHLSAARRSRPAAHRLGAGTAALVLAAGLSSCSALSGEDTSASQTAAGSSDTDATLAVSTSFYPIAYLATAVGGEHVTVTSVTPTSVEPHDYELSPKDVTALEAADVIAYVPGFQPSLDEAVSQVSGPTVLDLGEAANLVHHEGAGHDHEAEEADEHDADEHDADEHDHATGEDGETDPHFWLDPQRMVATAGAVQEALATADPDHAGDYEDNLETLTITLTDLDTSYTEGLDQCERTTFVTSHAAFGYLADRYDLTQASVSGLDPEAEPSPAELAEIKEVVEETGTTTIFTEELVSTRTAEALASETGTTTAVLSPVESAPADGDYVDVMSTNLEALRSGLSCQ</sequence>
<evidence type="ECO:0000313" key="5">
    <source>
        <dbReference type="EMBL" id="AYD89912.1"/>
    </source>
</evidence>
<evidence type="ECO:0000256" key="1">
    <source>
        <dbReference type="ARBA" id="ARBA00011028"/>
    </source>
</evidence>
<organism evidence="5 6">
    <name type="scientific">Actinomyces lilanjuaniae</name>
    <dbReference type="NCBI Taxonomy" id="2321394"/>
    <lineage>
        <taxon>Bacteria</taxon>
        <taxon>Bacillati</taxon>
        <taxon>Actinomycetota</taxon>
        <taxon>Actinomycetes</taxon>
        <taxon>Actinomycetales</taxon>
        <taxon>Actinomycetaceae</taxon>
        <taxon>Actinomyces</taxon>
    </lineage>
</organism>
<accession>A0ABN5PS15</accession>
<dbReference type="Gene3D" id="3.40.50.1980">
    <property type="entry name" value="Nitrogenase molybdenum iron protein domain"/>
    <property type="match status" value="2"/>
</dbReference>
<gene>
    <name evidence="5" type="ORF">D5R93_07530</name>
</gene>
<dbReference type="InterPro" id="IPR006127">
    <property type="entry name" value="ZnuA-like"/>
</dbReference>
<feature type="compositionally biased region" description="Basic and acidic residues" evidence="4">
    <location>
        <begin position="191"/>
        <end position="208"/>
    </location>
</feature>
<feature type="compositionally biased region" description="Basic and acidic residues" evidence="4">
    <location>
        <begin position="14"/>
        <end position="30"/>
    </location>
</feature>